<evidence type="ECO:0000256" key="3">
    <source>
        <dbReference type="ARBA" id="ARBA00023163"/>
    </source>
</evidence>
<keyword evidence="6" id="KW-1185">Reference proteome</keyword>
<dbReference type="InterPro" id="IPR011008">
    <property type="entry name" value="Dimeric_a/b-barrel"/>
</dbReference>
<dbReference type="InterPro" id="IPR036390">
    <property type="entry name" value="WH_DNA-bd_sf"/>
</dbReference>
<dbReference type="PANTHER" id="PTHR30154">
    <property type="entry name" value="LEUCINE-RESPONSIVE REGULATORY PROTEIN"/>
    <property type="match status" value="1"/>
</dbReference>
<dbReference type="AlphaFoldDB" id="A0A0F3IVG7"/>
<keyword evidence="2" id="KW-0238">DNA-binding</keyword>
<keyword evidence="1" id="KW-0805">Transcription regulation</keyword>
<dbReference type="RefSeq" id="WP_045775810.1">
    <property type="nucleotide sequence ID" value="NZ_LAJY01000254.1"/>
</dbReference>
<organism evidence="5 6">
    <name type="scientific">Elstera litoralis</name>
    <dbReference type="NCBI Taxonomy" id="552518"/>
    <lineage>
        <taxon>Bacteria</taxon>
        <taxon>Pseudomonadati</taxon>
        <taxon>Pseudomonadota</taxon>
        <taxon>Alphaproteobacteria</taxon>
        <taxon>Rhodospirillales</taxon>
        <taxon>Rhodospirillaceae</taxon>
        <taxon>Elstera</taxon>
    </lineage>
</organism>
<dbReference type="InterPro" id="IPR036388">
    <property type="entry name" value="WH-like_DNA-bd_sf"/>
</dbReference>
<dbReference type="SMART" id="SM00344">
    <property type="entry name" value="HTH_ASNC"/>
    <property type="match status" value="1"/>
</dbReference>
<dbReference type="InterPro" id="IPR019885">
    <property type="entry name" value="Tscrpt_reg_HTH_AsnC-type_CS"/>
</dbReference>
<evidence type="ECO:0000259" key="4">
    <source>
        <dbReference type="PROSITE" id="PS50956"/>
    </source>
</evidence>
<dbReference type="Gene3D" id="3.30.70.920">
    <property type="match status" value="1"/>
</dbReference>
<proteinExistence type="predicted"/>
<dbReference type="Pfam" id="PF13404">
    <property type="entry name" value="HTH_AsnC-type"/>
    <property type="match status" value="1"/>
</dbReference>
<keyword evidence="3" id="KW-0804">Transcription</keyword>
<dbReference type="Pfam" id="PF01037">
    <property type="entry name" value="AsnC_trans_reg"/>
    <property type="match status" value="1"/>
</dbReference>
<evidence type="ECO:0000313" key="6">
    <source>
        <dbReference type="Proteomes" id="UP000033774"/>
    </source>
</evidence>
<evidence type="ECO:0000256" key="2">
    <source>
        <dbReference type="ARBA" id="ARBA00023125"/>
    </source>
</evidence>
<dbReference type="Gene3D" id="1.10.10.10">
    <property type="entry name" value="Winged helix-like DNA-binding domain superfamily/Winged helix DNA-binding domain"/>
    <property type="match status" value="1"/>
</dbReference>
<dbReference type="SUPFAM" id="SSF54909">
    <property type="entry name" value="Dimeric alpha+beta barrel"/>
    <property type="match status" value="1"/>
</dbReference>
<reference evidence="5 6" key="1">
    <citation type="submission" date="2015-03" db="EMBL/GenBank/DDBJ databases">
        <title>Draft genome sequence of Elstera litoralis.</title>
        <authorList>
            <person name="Rahalkar M.C."/>
            <person name="Dhakephalkar P.K."/>
            <person name="Pore S.D."/>
            <person name="Arora P."/>
            <person name="Kapse N.G."/>
            <person name="Pandit P.S."/>
        </authorList>
    </citation>
    <scope>NUCLEOTIDE SEQUENCE [LARGE SCALE GENOMIC DNA]</scope>
    <source>
        <strain evidence="5 6">Dia-1</strain>
    </source>
</reference>
<dbReference type="EMBL" id="LAJY01000254">
    <property type="protein sequence ID" value="KJV09584.1"/>
    <property type="molecule type" value="Genomic_DNA"/>
</dbReference>
<dbReference type="PANTHER" id="PTHR30154:SF34">
    <property type="entry name" value="TRANSCRIPTIONAL REGULATOR AZLB"/>
    <property type="match status" value="1"/>
</dbReference>
<gene>
    <name evidence="5" type="ORF">VZ95_10585</name>
</gene>
<evidence type="ECO:0000256" key="1">
    <source>
        <dbReference type="ARBA" id="ARBA00023015"/>
    </source>
</evidence>
<sequence length="156" mass="17142">MSDLDRFDRHLLTLVQDDATQTSEALAAKVGLSAAACRRRLQALRHRGVIDREVAILAPAAAGNPISVIVLVSLERDQREILESFAQTMKAAPEVQQCWYVTGAADIVMVLSVADMGGYEAFSSRHFLGNPSVKRFETMISMRRLKFTTALPIPLA</sequence>
<feature type="domain" description="HTH asnC-type" evidence="4">
    <location>
        <begin position="4"/>
        <end position="65"/>
    </location>
</feature>
<accession>A0A0F3IVG7</accession>
<dbReference type="GO" id="GO:0005829">
    <property type="term" value="C:cytosol"/>
    <property type="evidence" value="ECO:0007669"/>
    <property type="project" value="TreeGrafter"/>
</dbReference>
<dbReference type="GO" id="GO:0043200">
    <property type="term" value="P:response to amino acid"/>
    <property type="evidence" value="ECO:0007669"/>
    <property type="project" value="TreeGrafter"/>
</dbReference>
<protein>
    <recommendedName>
        <fullName evidence="4">HTH asnC-type domain-containing protein</fullName>
    </recommendedName>
</protein>
<name>A0A0F3IVG7_9PROT</name>
<dbReference type="SUPFAM" id="SSF46785">
    <property type="entry name" value="Winged helix' DNA-binding domain"/>
    <property type="match status" value="1"/>
</dbReference>
<dbReference type="InterPro" id="IPR019888">
    <property type="entry name" value="Tscrpt_reg_AsnC-like"/>
</dbReference>
<evidence type="ECO:0000313" key="5">
    <source>
        <dbReference type="EMBL" id="KJV09584.1"/>
    </source>
</evidence>
<dbReference type="InterPro" id="IPR000485">
    <property type="entry name" value="AsnC-type_HTH_dom"/>
</dbReference>
<dbReference type="OrthoDB" id="9813313at2"/>
<dbReference type="Proteomes" id="UP000033774">
    <property type="component" value="Unassembled WGS sequence"/>
</dbReference>
<dbReference type="PROSITE" id="PS50956">
    <property type="entry name" value="HTH_ASNC_2"/>
    <property type="match status" value="1"/>
</dbReference>
<dbReference type="PRINTS" id="PR00033">
    <property type="entry name" value="HTHASNC"/>
</dbReference>
<dbReference type="InterPro" id="IPR019887">
    <property type="entry name" value="Tscrpt_reg_AsnC/Lrp_C"/>
</dbReference>
<dbReference type="GO" id="GO:0043565">
    <property type="term" value="F:sequence-specific DNA binding"/>
    <property type="evidence" value="ECO:0007669"/>
    <property type="project" value="InterPro"/>
</dbReference>
<dbReference type="PROSITE" id="PS00519">
    <property type="entry name" value="HTH_ASNC_1"/>
    <property type="match status" value="1"/>
</dbReference>
<comment type="caution">
    <text evidence="5">The sequence shown here is derived from an EMBL/GenBank/DDBJ whole genome shotgun (WGS) entry which is preliminary data.</text>
</comment>